<proteinExistence type="predicted"/>
<evidence type="ECO:0000313" key="3">
    <source>
        <dbReference type="Proteomes" id="UP000221250"/>
    </source>
</evidence>
<sequence>MIAISYSLKVMQYPSLQASLVQHNNLLVLSHIWFWGKPSDQWSYFKNPVGQTNLVWLVMQLTGVACYFGLTPVVHSFHSSGSNPRMLDTIQQVNRQISDRAQYQRDRQFERCVSQELGLPPTAFYVLRELNSNGQVQIDNR</sequence>
<keyword evidence="1" id="KW-0812">Transmembrane</keyword>
<dbReference type="EMBL" id="KY448244">
    <property type="protein sequence ID" value="AQT28704.1"/>
    <property type="molecule type" value="Genomic_DNA"/>
</dbReference>
<evidence type="ECO:0000313" key="2">
    <source>
        <dbReference type="EMBL" id="AQT28704.1"/>
    </source>
</evidence>
<protein>
    <submittedName>
        <fullName evidence="2">Uncharacterized protein</fullName>
    </submittedName>
</protein>
<keyword evidence="1" id="KW-1133">Transmembrane helix</keyword>
<keyword evidence="3" id="KW-1185">Reference proteome</keyword>
<dbReference type="Proteomes" id="UP000221250">
    <property type="component" value="Segment"/>
</dbReference>
<gene>
    <name evidence="2" type="ORF">YOLOSWAG_226</name>
</gene>
<keyword evidence="1" id="KW-0472">Membrane</keyword>
<reference evidence="2 3" key="1">
    <citation type="submission" date="2017-01" db="EMBL/GenBank/DDBJ databases">
        <authorList>
            <person name="Mah S.A."/>
            <person name="Swanson W.J."/>
            <person name="Moy G.W."/>
            <person name="Vacquier V.D."/>
        </authorList>
    </citation>
    <scope>NUCLEOTIDE SEQUENCE [LARGE SCALE GENOMIC DNA]</scope>
</reference>
<accession>A0A1S6L3E2</accession>
<name>A0A1S6L3E2_9CAUD</name>
<evidence type="ECO:0000256" key="1">
    <source>
        <dbReference type="SAM" id="Phobius"/>
    </source>
</evidence>
<organism evidence="2 3">
    <name type="scientific">Erwinia phage vB_EamM_Yoloswag</name>
    <dbReference type="NCBI Taxonomy" id="1958956"/>
    <lineage>
        <taxon>Viruses</taxon>
        <taxon>Duplodnaviria</taxon>
        <taxon>Heunggongvirae</taxon>
        <taxon>Uroviricota</taxon>
        <taxon>Caudoviricetes</taxon>
        <taxon>Yoloswagvirus</taxon>
        <taxon>Yoloswagvirus yoloswag</taxon>
    </lineage>
</organism>
<feature type="transmembrane region" description="Helical" evidence="1">
    <location>
        <begin position="54"/>
        <end position="77"/>
    </location>
</feature>